<evidence type="ECO:0000256" key="1">
    <source>
        <dbReference type="ARBA" id="ARBA00004286"/>
    </source>
</evidence>
<dbReference type="PROSITE" id="PS50280">
    <property type="entry name" value="SET"/>
    <property type="match status" value="1"/>
</dbReference>
<dbReference type="EMBL" id="QKKF02012235">
    <property type="protein sequence ID" value="RZF43730.1"/>
    <property type="molecule type" value="Genomic_DNA"/>
</dbReference>
<evidence type="ECO:0000313" key="10">
    <source>
        <dbReference type="EMBL" id="RZF43730.1"/>
    </source>
</evidence>
<proteinExistence type="predicted"/>
<dbReference type="PROSITE" id="PS50867">
    <property type="entry name" value="PRE_SET"/>
    <property type="match status" value="1"/>
</dbReference>
<comment type="caution">
    <text evidence="10">The sequence shown here is derived from an EMBL/GenBank/DDBJ whole genome shotgun (WGS) entry which is preliminary data.</text>
</comment>
<sequence>MALKCGECRAECRDGCACLVESGVNYDSCGRLLDEKFSRFSSGVIECGSECRCGEVCGNRVVQRGPVGGLEVVSVGDKGLGLIRNQDLRRGDFICEYAGEVIGKNEAKLRAANSGDAMNYIFVLEEHSGEGVVETFVDPTRIGNIGRYINHSCNPNAMIVPVRFDSLEPHLAIFALADITSGSEITYSYSGGESSHGTTPCLCGEHNCNKFIPFNPNLF</sequence>
<dbReference type="Gene3D" id="2.170.270.10">
    <property type="entry name" value="SET domain"/>
    <property type="match status" value="1"/>
</dbReference>
<evidence type="ECO:0008006" key="12">
    <source>
        <dbReference type="Google" id="ProtNLM"/>
    </source>
</evidence>
<keyword evidence="6" id="KW-0479">Metal-binding</keyword>
<dbReference type="InterPro" id="IPR050973">
    <property type="entry name" value="H3K9_Histone-Lys_N-MTase"/>
</dbReference>
<dbReference type="AlphaFoldDB" id="A0A482XDW8"/>
<evidence type="ECO:0000256" key="7">
    <source>
        <dbReference type="ARBA" id="ARBA00022833"/>
    </source>
</evidence>
<dbReference type="GO" id="GO:0005634">
    <property type="term" value="C:nucleus"/>
    <property type="evidence" value="ECO:0007669"/>
    <property type="project" value="InterPro"/>
</dbReference>
<dbReference type="GO" id="GO:0008757">
    <property type="term" value="F:S-adenosylmethionine-dependent methyltransferase activity"/>
    <property type="evidence" value="ECO:0007669"/>
    <property type="project" value="UniProtKB-ARBA"/>
</dbReference>
<evidence type="ECO:0000256" key="2">
    <source>
        <dbReference type="ARBA" id="ARBA00022454"/>
    </source>
</evidence>
<keyword evidence="4" id="KW-0808">Transferase</keyword>
<dbReference type="SMR" id="A0A482XDW8"/>
<evidence type="ECO:0000256" key="6">
    <source>
        <dbReference type="ARBA" id="ARBA00022723"/>
    </source>
</evidence>
<gene>
    <name evidence="10" type="ORF">LSTR_LSTR015752</name>
</gene>
<organism evidence="10 11">
    <name type="scientific">Laodelphax striatellus</name>
    <name type="common">Small brown planthopper</name>
    <name type="synonym">Delphax striatella</name>
    <dbReference type="NCBI Taxonomy" id="195883"/>
    <lineage>
        <taxon>Eukaryota</taxon>
        <taxon>Metazoa</taxon>
        <taxon>Ecdysozoa</taxon>
        <taxon>Arthropoda</taxon>
        <taxon>Hexapoda</taxon>
        <taxon>Insecta</taxon>
        <taxon>Pterygota</taxon>
        <taxon>Neoptera</taxon>
        <taxon>Paraneoptera</taxon>
        <taxon>Hemiptera</taxon>
        <taxon>Auchenorrhyncha</taxon>
        <taxon>Fulgoroidea</taxon>
        <taxon>Delphacidae</taxon>
        <taxon>Criomorphinae</taxon>
        <taxon>Laodelphax</taxon>
    </lineage>
</organism>
<feature type="domain" description="Pre-SET" evidence="9">
    <location>
        <begin position="1"/>
        <end position="65"/>
    </location>
</feature>
<dbReference type="PANTHER" id="PTHR46223:SF3">
    <property type="entry name" value="HISTONE-LYSINE N-METHYLTRANSFERASE SET-23"/>
    <property type="match status" value="1"/>
</dbReference>
<feature type="domain" description="SET" evidence="8">
    <location>
        <begin position="68"/>
        <end position="190"/>
    </location>
</feature>
<dbReference type="InterPro" id="IPR046341">
    <property type="entry name" value="SET_dom_sf"/>
</dbReference>
<dbReference type="SMART" id="SM00317">
    <property type="entry name" value="SET"/>
    <property type="match status" value="1"/>
</dbReference>
<evidence type="ECO:0000256" key="5">
    <source>
        <dbReference type="ARBA" id="ARBA00022691"/>
    </source>
</evidence>
<accession>A0A482XDW8</accession>
<comment type="subcellular location">
    <subcellularLocation>
        <location evidence="1">Chromosome</location>
    </subcellularLocation>
</comment>
<dbReference type="InterPro" id="IPR001214">
    <property type="entry name" value="SET_dom"/>
</dbReference>
<dbReference type="GO" id="GO:0008170">
    <property type="term" value="F:N-methyltransferase activity"/>
    <property type="evidence" value="ECO:0007669"/>
    <property type="project" value="UniProtKB-ARBA"/>
</dbReference>
<reference evidence="10 11" key="1">
    <citation type="journal article" date="2017" name="Gigascience">
        <title>Genome sequence of the small brown planthopper, Laodelphax striatellus.</title>
        <authorList>
            <person name="Zhu J."/>
            <person name="Jiang F."/>
            <person name="Wang X."/>
            <person name="Yang P."/>
            <person name="Bao Y."/>
            <person name="Zhao W."/>
            <person name="Wang W."/>
            <person name="Lu H."/>
            <person name="Wang Q."/>
            <person name="Cui N."/>
            <person name="Li J."/>
            <person name="Chen X."/>
            <person name="Luo L."/>
            <person name="Yu J."/>
            <person name="Kang L."/>
            <person name="Cui F."/>
        </authorList>
    </citation>
    <scope>NUCLEOTIDE SEQUENCE [LARGE SCALE GENOMIC DNA]</scope>
    <source>
        <strain evidence="10">Lst14</strain>
    </source>
</reference>
<dbReference type="GO" id="GO:0005694">
    <property type="term" value="C:chromosome"/>
    <property type="evidence" value="ECO:0007669"/>
    <property type="project" value="UniProtKB-SubCell"/>
</dbReference>
<dbReference type="PANTHER" id="PTHR46223">
    <property type="entry name" value="HISTONE-LYSINE N-METHYLTRANSFERASE SUV39H"/>
    <property type="match status" value="1"/>
</dbReference>
<dbReference type="STRING" id="195883.A0A482XDW8"/>
<evidence type="ECO:0000256" key="4">
    <source>
        <dbReference type="ARBA" id="ARBA00022679"/>
    </source>
</evidence>
<keyword evidence="2" id="KW-0158">Chromosome</keyword>
<keyword evidence="7" id="KW-0862">Zinc</keyword>
<protein>
    <recommendedName>
        <fullName evidence="12">SET domain-containing protein</fullName>
    </recommendedName>
</protein>
<dbReference type="Pfam" id="PF00856">
    <property type="entry name" value="SET"/>
    <property type="match status" value="1"/>
</dbReference>
<evidence type="ECO:0000256" key="3">
    <source>
        <dbReference type="ARBA" id="ARBA00022603"/>
    </source>
</evidence>
<evidence type="ECO:0000259" key="9">
    <source>
        <dbReference type="PROSITE" id="PS50867"/>
    </source>
</evidence>
<name>A0A482XDW8_LAOST</name>
<keyword evidence="5" id="KW-0949">S-adenosyl-L-methionine</keyword>
<dbReference type="InParanoid" id="A0A482XDW8"/>
<evidence type="ECO:0000313" key="11">
    <source>
        <dbReference type="Proteomes" id="UP000291343"/>
    </source>
</evidence>
<keyword evidence="11" id="KW-1185">Reference proteome</keyword>
<dbReference type="Proteomes" id="UP000291343">
    <property type="component" value="Unassembled WGS sequence"/>
</dbReference>
<dbReference type="FunCoup" id="A0A482XDW8">
    <property type="interactions" value="197"/>
</dbReference>
<dbReference type="InterPro" id="IPR007728">
    <property type="entry name" value="Pre-SET_dom"/>
</dbReference>
<dbReference type="OrthoDB" id="48306at2759"/>
<dbReference type="SUPFAM" id="SSF82199">
    <property type="entry name" value="SET domain"/>
    <property type="match status" value="1"/>
</dbReference>
<evidence type="ECO:0000259" key="8">
    <source>
        <dbReference type="PROSITE" id="PS50280"/>
    </source>
</evidence>
<keyword evidence="3" id="KW-0489">Methyltransferase</keyword>
<dbReference type="GO" id="GO:0032259">
    <property type="term" value="P:methylation"/>
    <property type="evidence" value="ECO:0007669"/>
    <property type="project" value="UniProtKB-KW"/>
</dbReference>
<dbReference type="GO" id="GO:0042054">
    <property type="term" value="F:histone methyltransferase activity"/>
    <property type="evidence" value="ECO:0007669"/>
    <property type="project" value="InterPro"/>
</dbReference>
<dbReference type="GO" id="GO:0008270">
    <property type="term" value="F:zinc ion binding"/>
    <property type="evidence" value="ECO:0007669"/>
    <property type="project" value="InterPro"/>
</dbReference>